<keyword evidence="1" id="KW-0472">Membrane</keyword>
<keyword evidence="1" id="KW-1133">Transmembrane helix</keyword>
<evidence type="ECO:0000313" key="3">
    <source>
        <dbReference type="EMBL" id="BAT03351.1"/>
    </source>
</evidence>
<accession>A0A0P0XAR7</accession>
<dbReference type="Gramene" id="Os07t0692950-00">
    <property type="protein sequence ID" value="Os07t0692950-00"/>
    <property type="gene ID" value="Os07g0692950"/>
</dbReference>
<proteinExistence type="predicted"/>
<feature type="transmembrane region" description="Helical" evidence="1">
    <location>
        <begin position="42"/>
        <end position="63"/>
    </location>
</feature>
<evidence type="ECO:0000256" key="1">
    <source>
        <dbReference type="SAM" id="Phobius"/>
    </source>
</evidence>
<evidence type="ECO:0000256" key="2">
    <source>
        <dbReference type="SAM" id="SignalP"/>
    </source>
</evidence>
<reference evidence="3 4" key="3">
    <citation type="journal article" date="2013" name="Rice">
        <title>Improvement of the Oryza sativa Nipponbare reference genome using next generation sequence and optical map data.</title>
        <authorList>
            <person name="Kawahara Y."/>
            <person name="de la Bastide M."/>
            <person name="Hamilton J.P."/>
            <person name="Kanamori H."/>
            <person name="McCombie W.R."/>
            <person name="Ouyang S."/>
            <person name="Schwartz D.C."/>
            <person name="Tanaka T."/>
            <person name="Wu J."/>
            <person name="Zhou S."/>
            <person name="Childs K.L."/>
            <person name="Davidson R.M."/>
            <person name="Lin H."/>
            <person name="Quesada-Ocampo L."/>
            <person name="Vaillancourt B."/>
            <person name="Sakai H."/>
            <person name="Lee S.S."/>
            <person name="Kim J."/>
            <person name="Numa H."/>
            <person name="Itoh T."/>
            <person name="Buell C.R."/>
            <person name="Matsumoto T."/>
        </authorList>
    </citation>
    <scope>NUCLEOTIDE SEQUENCE [LARGE SCALE GENOMIC DNA]</scope>
    <source>
        <strain evidence="4">cv. Nipponbare</strain>
    </source>
</reference>
<dbReference type="EMBL" id="AP014963">
    <property type="protein sequence ID" value="BAT03351.1"/>
    <property type="molecule type" value="Genomic_DNA"/>
</dbReference>
<dbReference type="AlphaFoldDB" id="A0A0P0XAR7"/>
<reference evidence="3 4" key="2">
    <citation type="journal article" date="2013" name="Plant Cell Physiol.">
        <title>Rice Annotation Project Database (RAP-DB): an integrative and interactive database for rice genomics.</title>
        <authorList>
            <person name="Sakai H."/>
            <person name="Lee S.S."/>
            <person name="Tanaka T."/>
            <person name="Numa H."/>
            <person name="Kim J."/>
            <person name="Kawahara Y."/>
            <person name="Wakimoto H."/>
            <person name="Yang C.C."/>
            <person name="Iwamoto M."/>
            <person name="Abe T."/>
            <person name="Yamada Y."/>
            <person name="Muto A."/>
            <person name="Inokuchi H."/>
            <person name="Ikemura T."/>
            <person name="Matsumoto T."/>
            <person name="Sasaki T."/>
            <person name="Itoh T."/>
        </authorList>
    </citation>
    <scope>NUCLEOTIDE SEQUENCE [LARGE SCALE GENOMIC DNA]</scope>
    <source>
        <strain evidence="4">cv. Nipponbare</strain>
    </source>
</reference>
<keyword evidence="1" id="KW-0812">Transmembrane</keyword>
<reference evidence="4" key="1">
    <citation type="journal article" date="2005" name="Nature">
        <title>The map-based sequence of the rice genome.</title>
        <authorList>
            <consortium name="International rice genome sequencing project (IRGSP)"/>
            <person name="Matsumoto T."/>
            <person name="Wu J."/>
            <person name="Kanamori H."/>
            <person name="Katayose Y."/>
            <person name="Fujisawa M."/>
            <person name="Namiki N."/>
            <person name="Mizuno H."/>
            <person name="Yamamoto K."/>
            <person name="Antonio B.A."/>
            <person name="Baba T."/>
            <person name="Sakata K."/>
            <person name="Nagamura Y."/>
            <person name="Aoki H."/>
            <person name="Arikawa K."/>
            <person name="Arita K."/>
            <person name="Bito T."/>
            <person name="Chiden Y."/>
            <person name="Fujitsuka N."/>
            <person name="Fukunaka R."/>
            <person name="Hamada M."/>
            <person name="Harada C."/>
            <person name="Hayashi A."/>
            <person name="Hijishita S."/>
            <person name="Honda M."/>
            <person name="Hosokawa S."/>
            <person name="Ichikawa Y."/>
            <person name="Idonuma A."/>
            <person name="Iijima M."/>
            <person name="Ikeda M."/>
            <person name="Ikeno M."/>
            <person name="Ito K."/>
            <person name="Ito S."/>
            <person name="Ito T."/>
            <person name="Ito Y."/>
            <person name="Ito Y."/>
            <person name="Iwabuchi A."/>
            <person name="Kamiya K."/>
            <person name="Karasawa W."/>
            <person name="Kurita K."/>
            <person name="Katagiri S."/>
            <person name="Kikuta A."/>
            <person name="Kobayashi H."/>
            <person name="Kobayashi N."/>
            <person name="Machita K."/>
            <person name="Maehara T."/>
            <person name="Masukawa M."/>
            <person name="Mizubayashi T."/>
            <person name="Mukai Y."/>
            <person name="Nagasaki H."/>
            <person name="Nagata Y."/>
            <person name="Naito S."/>
            <person name="Nakashima M."/>
            <person name="Nakama Y."/>
            <person name="Nakamichi Y."/>
            <person name="Nakamura M."/>
            <person name="Meguro A."/>
            <person name="Negishi M."/>
            <person name="Ohta I."/>
            <person name="Ohta T."/>
            <person name="Okamoto M."/>
            <person name="Ono N."/>
            <person name="Saji S."/>
            <person name="Sakaguchi M."/>
            <person name="Sakai K."/>
            <person name="Shibata M."/>
            <person name="Shimokawa T."/>
            <person name="Song J."/>
            <person name="Takazaki Y."/>
            <person name="Terasawa K."/>
            <person name="Tsugane M."/>
            <person name="Tsuji K."/>
            <person name="Ueda S."/>
            <person name="Waki K."/>
            <person name="Yamagata H."/>
            <person name="Yamamoto M."/>
            <person name="Yamamoto S."/>
            <person name="Yamane H."/>
            <person name="Yoshiki S."/>
            <person name="Yoshihara R."/>
            <person name="Yukawa K."/>
            <person name="Zhong H."/>
            <person name="Yano M."/>
            <person name="Yuan Q."/>
            <person name="Ouyang S."/>
            <person name="Liu J."/>
            <person name="Jones K.M."/>
            <person name="Gansberger K."/>
            <person name="Moffat K."/>
            <person name="Hill J."/>
            <person name="Bera J."/>
            <person name="Fadrosh D."/>
            <person name="Jin S."/>
            <person name="Johri S."/>
            <person name="Kim M."/>
            <person name="Overton L."/>
            <person name="Reardon M."/>
            <person name="Tsitrin T."/>
            <person name="Vuong H."/>
            <person name="Weaver B."/>
            <person name="Ciecko A."/>
            <person name="Tallon L."/>
            <person name="Jackson J."/>
            <person name="Pai G."/>
            <person name="Aken S.V."/>
            <person name="Utterback T."/>
            <person name="Reidmuller S."/>
            <person name="Feldblyum T."/>
            <person name="Hsiao J."/>
            <person name="Zismann V."/>
            <person name="Iobst S."/>
            <person name="de Vazeille A.R."/>
            <person name="Buell C.R."/>
            <person name="Ying K."/>
            <person name="Li Y."/>
            <person name="Lu T."/>
            <person name="Huang Y."/>
            <person name="Zhao Q."/>
            <person name="Feng Q."/>
            <person name="Zhang L."/>
            <person name="Zhu J."/>
            <person name="Weng Q."/>
            <person name="Mu J."/>
            <person name="Lu Y."/>
            <person name="Fan D."/>
            <person name="Liu Y."/>
            <person name="Guan J."/>
            <person name="Zhang Y."/>
            <person name="Yu S."/>
            <person name="Liu X."/>
            <person name="Zhang Y."/>
            <person name="Hong G."/>
            <person name="Han B."/>
            <person name="Choisne N."/>
            <person name="Demange N."/>
            <person name="Orjeda G."/>
            <person name="Samain S."/>
            <person name="Cattolico L."/>
            <person name="Pelletier E."/>
            <person name="Couloux A."/>
            <person name="Segurens B."/>
            <person name="Wincker P."/>
            <person name="D'Hont A."/>
            <person name="Scarpelli C."/>
            <person name="Weissenbach J."/>
            <person name="Salanoubat M."/>
            <person name="Quetier F."/>
            <person name="Yu Y."/>
            <person name="Kim H.R."/>
            <person name="Rambo T."/>
            <person name="Currie J."/>
            <person name="Collura K."/>
            <person name="Luo M."/>
            <person name="Yang T."/>
            <person name="Ammiraju J.S.S."/>
            <person name="Engler F."/>
            <person name="Soderlund C."/>
            <person name="Wing R.A."/>
            <person name="Palmer L.E."/>
            <person name="de la Bastide M."/>
            <person name="Spiegel L."/>
            <person name="Nascimento L."/>
            <person name="Zutavern T."/>
            <person name="O'Shaughnessy A."/>
            <person name="Dike S."/>
            <person name="Dedhia N."/>
            <person name="Preston R."/>
            <person name="Balija V."/>
            <person name="McCombie W.R."/>
            <person name="Chow T."/>
            <person name="Chen H."/>
            <person name="Chung M."/>
            <person name="Chen C."/>
            <person name="Shaw J."/>
            <person name="Wu H."/>
            <person name="Hsiao K."/>
            <person name="Chao Y."/>
            <person name="Chu M."/>
            <person name="Cheng C."/>
            <person name="Hour A."/>
            <person name="Lee P."/>
            <person name="Lin S."/>
            <person name="Lin Y."/>
            <person name="Liou J."/>
            <person name="Liu S."/>
            <person name="Hsing Y."/>
            <person name="Raghuvanshi S."/>
            <person name="Mohanty A."/>
            <person name="Bharti A.K."/>
            <person name="Gaur A."/>
            <person name="Gupta V."/>
            <person name="Kumar D."/>
            <person name="Ravi V."/>
            <person name="Vij S."/>
            <person name="Kapur A."/>
            <person name="Khurana P."/>
            <person name="Khurana P."/>
            <person name="Khurana J.P."/>
            <person name="Tyagi A.K."/>
            <person name="Gaikwad K."/>
            <person name="Singh A."/>
            <person name="Dalal V."/>
            <person name="Srivastava S."/>
            <person name="Dixit A."/>
            <person name="Pal A.K."/>
            <person name="Ghazi I.A."/>
            <person name="Yadav M."/>
            <person name="Pandit A."/>
            <person name="Bhargava A."/>
            <person name="Sureshbabu K."/>
            <person name="Batra K."/>
            <person name="Sharma T.R."/>
            <person name="Mohapatra T."/>
            <person name="Singh N.K."/>
            <person name="Messing J."/>
            <person name="Nelson A.B."/>
            <person name="Fuks G."/>
            <person name="Kavchok S."/>
            <person name="Keizer G."/>
            <person name="Linton E."/>
            <person name="Llaca V."/>
            <person name="Song R."/>
            <person name="Tanyolac B."/>
            <person name="Young S."/>
            <person name="Ho-Il K."/>
            <person name="Hahn J.H."/>
            <person name="Sangsakoo G."/>
            <person name="Vanavichit A."/>
            <person name="de Mattos Luiz.A.T."/>
            <person name="Zimmer P.D."/>
            <person name="Malone G."/>
            <person name="Dellagostin O."/>
            <person name="de Oliveira A.C."/>
            <person name="Bevan M."/>
            <person name="Bancroft I."/>
            <person name="Minx P."/>
            <person name="Cordum H."/>
            <person name="Wilson R."/>
            <person name="Cheng Z."/>
            <person name="Jin W."/>
            <person name="Jiang J."/>
            <person name="Leong S.A."/>
            <person name="Iwama H."/>
            <person name="Gojobori T."/>
            <person name="Itoh T."/>
            <person name="Niimura Y."/>
            <person name="Fujii Y."/>
            <person name="Habara T."/>
            <person name="Sakai H."/>
            <person name="Sato Y."/>
            <person name="Wilson G."/>
            <person name="Kumar K."/>
            <person name="McCouch S."/>
            <person name="Juretic N."/>
            <person name="Hoen D."/>
            <person name="Wright S."/>
            <person name="Bruskiewich R."/>
            <person name="Bureau T."/>
            <person name="Miyao A."/>
            <person name="Hirochika H."/>
            <person name="Nishikawa T."/>
            <person name="Kadowaki K."/>
            <person name="Sugiura M."/>
            <person name="Burr B."/>
            <person name="Sasaki T."/>
        </authorList>
    </citation>
    <scope>NUCLEOTIDE SEQUENCE [LARGE SCALE GENOMIC DNA]</scope>
    <source>
        <strain evidence="4">cv. Nipponbare</strain>
    </source>
</reference>
<sequence>MSIYILALTLSSALMTTSKPSQNVSWNTFSVSGQARFWRASIQRLGLIALAAAAATVDFACLIFQSRNRNWRLKLLFSMTSSSVIVSFPLGLQDTPIKARFFKNSHPRAPDPTTKVFASSSFF</sequence>
<gene>
    <name evidence="3" type="ordered locus">Os07g0692950</name>
    <name evidence="3" type="ORF">OSNPB_070692950</name>
</gene>
<dbReference type="InParanoid" id="A0A0P0XAR7"/>
<dbReference type="Proteomes" id="UP000059680">
    <property type="component" value="Chromosome 7"/>
</dbReference>
<keyword evidence="2" id="KW-0732">Signal</keyword>
<keyword evidence="4" id="KW-1185">Reference proteome</keyword>
<evidence type="ECO:0000313" key="4">
    <source>
        <dbReference type="Proteomes" id="UP000059680"/>
    </source>
</evidence>
<feature type="signal peptide" evidence="2">
    <location>
        <begin position="1"/>
        <end position="18"/>
    </location>
</feature>
<feature type="chain" id="PRO_5006057018" evidence="2">
    <location>
        <begin position="19"/>
        <end position="123"/>
    </location>
</feature>
<dbReference type="PaxDb" id="39947-A0A0P0XAR7"/>
<organism evidence="3 4">
    <name type="scientific">Oryza sativa subsp. japonica</name>
    <name type="common">Rice</name>
    <dbReference type="NCBI Taxonomy" id="39947"/>
    <lineage>
        <taxon>Eukaryota</taxon>
        <taxon>Viridiplantae</taxon>
        <taxon>Streptophyta</taxon>
        <taxon>Embryophyta</taxon>
        <taxon>Tracheophyta</taxon>
        <taxon>Spermatophyta</taxon>
        <taxon>Magnoliopsida</taxon>
        <taxon>Liliopsida</taxon>
        <taxon>Poales</taxon>
        <taxon>Poaceae</taxon>
        <taxon>BOP clade</taxon>
        <taxon>Oryzoideae</taxon>
        <taxon>Oryzeae</taxon>
        <taxon>Oryzinae</taxon>
        <taxon>Oryza</taxon>
        <taxon>Oryza sativa</taxon>
    </lineage>
</organism>
<name>A0A0P0XAR7_ORYSJ</name>
<protein>
    <submittedName>
        <fullName evidence="3">Os07g0692950 protein</fullName>
    </submittedName>
</protein>